<comment type="cofactor">
    <cofactor evidence="1">
        <name>Zn(2+)</name>
        <dbReference type="ChEBI" id="CHEBI:29105"/>
    </cofactor>
</comment>
<organism evidence="9 10">
    <name type="scientific">Evansella alkalicola</name>
    <dbReference type="NCBI Taxonomy" id="745819"/>
    <lineage>
        <taxon>Bacteria</taxon>
        <taxon>Bacillati</taxon>
        <taxon>Bacillota</taxon>
        <taxon>Bacilli</taxon>
        <taxon>Bacillales</taxon>
        <taxon>Bacillaceae</taxon>
        <taxon>Evansella</taxon>
    </lineage>
</organism>
<dbReference type="CDD" id="cd05709">
    <property type="entry name" value="S2P-M50"/>
    <property type="match status" value="1"/>
</dbReference>
<dbReference type="RefSeq" id="WP_088073752.1">
    <property type="nucleotide sequence ID" value="NZ_JAHQCR010000052.1"/>
</dbReference>
<evidence type="ECO:0000256" key="6">
    <source>
        <dbReference type="ARBA" id="ARBA00023136"/>
    </source>
</evidence>
<feature type="transmembrane region" description="Helical" evidence="7">
    <location>
        <begin position="41"/>
        <end position="61"/>
    </location>
</feature>
<comment type="caution">
    <text evidence="9">The sequence shown here is derived from an EMBL/GenBank/DDBJ whole genome shotgun (WGS) entry which is preliminary data.</text>
</comment>
<gene>
    <name evidence="9" type="ORF">KS407_13215</name>
</gene>
<evidence type="ECO:0000313" key="9">
    <source>
        <dbReference type="EMBL" id="MBU9722392.1"/>
    </source>
</evidence>
<feature type="transmembrane region" description="Helical" evidence="7">
    <location>
        <begin position="7"/>
        <end position="29"/>
    </location>
</feature>
<evidence type="ECO:0000259" key="8">
    <source>
        <dbReference type="Pfam" id="PF02163"/>
    </source>
</evidence>
<comment type="similarity">
    <text evidence="3">Belongs to the peptidase M50B family.</text>
</comment>
<evidence type="ECO:0000256" key="5">
    <source>
        <dbReference type="ARBA" id="ARBA00022989"/>
    </source>
</evidence>
<keyword evidence="4 7" id="KW-0812">Transmembrane</keyword>
<evidence type="ECO:0000256" key="2">
    <source>
        <dbReference type="ARBA" id="ARBA00004141"/>
    </source>
</evidence>
<evidence type="ECO:0000313" key="10">
    <source>
        <dbReference type="Proteomes" id="UP000790580"/>
    </source>
</evidence>
<keyword evidence="6 7" id="KW-0472">Membrane</keyword>
<accession>A0ABS6JVZ5</accession>
<keyword evidence="10" id="KW-1185">Reference proteome</keyword>
<protein>
    <submittedName>
        <fullName evidence="9">M50 family metallopeptidase</fullName>
    </submittedName>
</protein>
<name>A0ABS6JVZ5_9BACI</name>
<feature type="transmembrane region" description="Helical" evidence="7">
    <location>
        <begin position="132"/>
        <end position="155"/>
    </location>
</feature>
<feature type="transmembrane region" description="Helical" evidence="7">
    <location>
        <begin position="161"/>
        <end position="182"/>
    </location>
</feature>
<evidence type="ECO:0000256" key="4">
    <source>
        <dbReference type="ARBA" id="ARBA00022692"/>
    </source>
</evidence>
<dbReference type="Pfam" id="PF02163">
    <property type="entry name" value="Peptidase_M50"/>
    <property type="match status" value="1"/>
</dbReference>
<feature type="domain" description="Peptidase M50" evidence="8">
    <location>
        <begin position="52"/>
        <end position="291"/>
    </location>
</feature>
<keyword evidence="5 7" id="KW-1133">Transmembrane helix</keyword>
<evidence type="ECO:0000256" key="1">
    <source>
        <dbReference type="ARBA" id="ARBA00001947"/>
    </source>
</evidence>
<evidence type="ECO:0000256" key="7">
    <source>
        <dbReference type="SAM" id="Phobius"/>
    </source>
</evidence>
<comment type="subcellular location">
    <subcellularLocation>
        <location evidence="2">Membrane</location>
        <topology evidence="2">Multi-pass membrane protein</topology>
    </subcellularLocation>
</comment>
<dbReference type="Proteomes" id="UP000790580">
    <property type="component" value="Unassembled WGS sequence"/>
</dbReference>
<reference evidence="9 10" key="1">
    <citation type="submission" date="2021-06" db="EMBL/GenBank/DDBJ databases">
        <title>Bacillus sp. RD4P76, an endophyte from a halophyte.</title>
        <authorList>
            <person name="Sun J.-Q."/>
        </authorList>
    </citation>
    <scope>NUCLEOTIDE SEQUENCE [LARGE SCALE GENOMIC DNA]</scope>
    <source>
        <strain evidence="9 10">JCM 17098</strain>
    </source>
</reference>
<dbReference type="InterPro" id="IPR008915">
    <property type="entry name" value="Peptidase_M50"/>
</dbReference>
<evidence type="ECO:0000256" key="3">
    <source>
        <dbReference type="ARBA" id="ARBA00007931"/>
    </source>
</evidence>
<dbReference type="EMBL" id="JAHQCR010000052">
    <property type="protein sequence ID" value="MBU9722392.1"/>
    <property type="molecule type" value="Genomic_DNA"/>
</dbReference>
<sequence length="396" mass="45414">MKKKKSEIITLVIFLVVGGIVGFFGAGFLLELDFPEELTALPVYVNYLVIIFTYLLALTVHELGHAISFARNGLSVRAVAITFFFFIKRNGRWKIEFNPNNVTFMGGIAVPDLKSVKGEEELIKHQKGYARALIAGPLASLYLWVVGSGIAVLIITISSNVYLQSTMFTFGLSLLFITLFFLGSSFIKSESAIGDFPAYNLAKKNRFFTGMQLYQYAAFSTDYEKTRRSNTYLKRYLINELSQKLKEEDTHIYTLALLETFIMEFLVGKEKEIPKVVLDYVEFIIAGEKRYSKLGQTEMGLAIIFRIIQLLYSIGDEEKAEKMYEELKVTHKQKTAMRNYFYKQIAHMFGIEDNTEFLNEKKNINISPAHGIWKVFEGYYEDEMLFNEKISLKRSS</sequence>
<proteinExistence type="inferred from homology"/>